<dbReference type="EMBL" id="BPQB01000041">
    <property type="protein sequence ID" value="GJE94586.1"/>
    <property type="molecule type" value="Genomic_DNA"/>
</dbReference>
<reference evidence="1 2" key="1">
    <citation type="submission" date="2021-08" db="EMBL/GenBank/DDBJ databases">
        <title>Draft Genome Sequence of Phanerochaete sordida strain YK-624.</title>
        <authorList>
            <person name="Mori T."/>
            <person name="Dohra H."/>
            <person name="Suzuki T."/>
            <person name="Kawagishi H."/>
            <person name="Hirai H."/>
        </authorList>
    </citation>
    <scope>NUCLEOTIDE SEQUENCE [LARGE SCALE GENOMIC DNA]</scope>
    <source>
        <strain evidence="1 2">YK-624</strain>
    </source>
</reference>
<comment type="caution">
    <text evidence="1">The sequence shown here is derived from an EMBL/GenBank/DDBJ whole genome shotgun (WGS) entry which is preliminary data.</text>
</comment>
<name>A0A9P3LGI1_9APHY</name>
<dbReference type="Proteomes" id="UP000703269">
    <property type="component" value="Unassembled WGS sequence"/>
</dbReference>
<proteinExistence type="predicted"/>
<accession>A0A9P3LGI1</accession>
<keyword evidence="2" id="KW-1185">Reference proteome</keyword>
<evidence type="ECO:0000313" key="1">
    <source>
        <dbReference type="EMBL" id="GJE94586.1"/>
    </source>
</evidence>
<sequence length="238" mass="25866">MQPINISFVTSKDKGISENIDLLVSFHVGENQFIDWKHLRFSAHQSQIAKLVLPGTVVASAAQKAGRSRRKLCRVTADVSVLFVEIAPGQTSSLTADDLGFIQWSDPEPQPAPGSGVIVLINKTKYTQVLAMGIRESEELFSPIYGTMNLPPGMNANYAIKGLKMSVFGYRYPRDPNAPEHDPKDMLGEYDLSALPSPLAFRLFDDPSHGGQTVLVRESAPEGRDGKAILAAAEATAE</sequence>
<evidence type="ECO:0000313" key="2">
    <source>
        <dbReference type="Proteomes" id="UP000703269"/>
    </source>
</evidence>
<gene>
    <name evidence="1" type="ORF">PsYK624_107560</name>
</gene>
<organism evidence="1 2">
    <name type="scientific">Phanerochaete sordida</name>
    <dbReference type="NCBI Taxonomy" id="48140"/>
    <lineage>
        <taxon>Eukaryota</taxon>
        <taxon>Fungi</taxon>
        <taxon>Dikarya</taxon>
        <taxon>Basidiomycota</taxon>
        <taxon>Agaricomycotina</taxon>
        <taxon>Agaricomycetes</taxon>
        <taxon>Polyporales</taxon>
        <taxon>Phanerochaetaceae</taxon>
        <taxon>Phanerochaete</taxon>
    </lineage>
</organism>
<dbReference type="OrthoDB" id="3135897at2759"/>
<dbReference type="AlphaFoldDB" id="A0A9P3LGI1"/>
<protein>
    <submittedName>
        <fullName evidence="1">Uncharacterized protein</fullName>
    </submittedName>
</protein>